<keyword evidence="2" id="KW-1185">Reference proteome</keyword>
<dbReference type="Proteomes" id="UP000190102">
    <property type="component" value="Unassembled WGS sequence"/>
</dbReference>
<accession>A0A1T4QHF8</accession>
<dbReference type="SUPFAM" id="SSF53335">
    <property type="entry name" value="S-adenosyl-L-methionine-dependent methyltransferases"/>
    <property type="match status" value="1"/>
</dbReference>
<dbReference type="AlphaFoldDB" id="A0A1T4QHF8"/>
<feature type="non-terminal residue" evidence="1">
    <location>
        <position position="1"/>
    </location>
</feature>
<proteinExistence type="predicted"/>
<reference evidence="2" key="1">
    <citation type="submission" date="2017-02" db="EMBL/GenBank/DDBJ databases">
        <authorList>
            <person name="Varghese N."/>
            <person name="Submissions S."/>
        </authorList>
    </citation>
    <scope>NUCLEOTIDE SEQUENCE [LARGE SCALE GENOMIC DNA]</scope>
    <source>
        <strain evidence="2">ATCC BAA-34</strain>
    </source>
</reference>
<dbReference type="Gene3D" id="3.40.50.150">
    <property type="entry name" value="Vaccinia Virus protein VP39"/>
    <property type="match status" value="1"/>
</dbReference>
<protein>
    <submittedName>
        <fullName evidence="1">Methyltransferase domain-containing protein</fullName>
    </submittedName>
</protein>
<dbReference type="Pfam" id="PF13489">
    <property type="entry name" value="Methyltransf_23"/>
    <property type="match status" value="1"/>
</dbReference>
<dbReference type="OrthoDB" id="5395564at2"/>
<keyword evidence="1" id="KW-0489">Methyltransferase</keyword>
<dbReference type="InterPro" id="IPR029063">
    <property type="entry name" value="SAM-dependent_MTases_sf"/>
</dbReference>
<dbReference type="STRING" id="115783.SAMN02745119_02410"/>
<dbReference type="GO" id="GO:0008168">
    <property type="term" value="F:methyltransferase activity"/>
    <property type="evidence" value="ECO:0007669"/>
    <property type="project" value="UniProtKB-KW"/>
</dbReference>
<evidence type="ECO:0000313" key="2">
    <source>
        <dbReference type="Proteomes" id="UP000190102"/>
    </source>
</evidence>
<gene>
    <name evidence="1" type="ORF">SAMN02745119_02410</name>
</gene>
<dbReference type="RefSeq" id="WP_139366760.1">
    <property type="nucleotide sequence ID" value="NZ_FUWR01000013.1"/>
</dbReference>
<name>A0A1T4QHF8_9BACT</name>
<keyword evidence="1" id="KW-0808">Transferase</keyword>
<dbReference type="EMBL" id="FUWR01000013">
    <property type="protein sequence ID" value="SKA03223.1"/>
    <property type="molecule type" value="Genomic_DNA"/>
</dbReference>
<sequence length="409" mass="46080">SKLEAAKSVAKSLNSDVNDLHWHTFNIDTVKFVVQMSANFSGRSVEILFEQDGFLVQGEHRLVCKLDRSDEAVSTNMSKLLDIQRNLRSVVYNVALESLTASVTYSLSKQHKGKLFLVDQGKVHWVRSPKTLEEKGLIGIDYTYLEVGDTETDIVGVDIGDANPDRRQLIHARLLGLNAQPGIELSPGSVPILEKCMYNVTYVDKFNHQKKTDTYLQGHPVSIDVVLGNSLIDEVLEHDKFCYLVSSHVIEHIPDFIQFFKSAAAVLKDGAKLVMYVPDKRYTFDVLRQISSISDIENAHNLCLRYPTREMANECYLSTDFNANAQGLWDNSYAAAPTYSECEALLVAGQKKLENADLHCFTFTPESFKGLLDYVISKYVPSLKVIEITETLYGHNEFIVDLIIRKEKS</sequence>
<evidence type="ECO:0000313" key="1">
    <source>
        <dbReference type="EMBL" id="SKA03223.1"/>
    </source>
</evidence>
<dbReference type="GO" id="GO:0032259">
    <property type="term" value="P:methylation"/>
    <property type="evidence" value="ECO:0007669"/>
    <property type="project" value="UniProtKB-KW"/>
</dbReference>
<organism evidence="1 2">
    <name type="scientific">Trichlorobacter thiogenes</name>
    <dbReference type="NCBI Taxonomy" id="115783"/>
    <lineage>
        <taxon>Bacteria</taxon>
        <taxon>Pseudomonadati</taxon>
        <taxon>Thermodesulfobacteriota</taxon>
        <taxon>Desulfuromonadia</taxon>
        <taxon>Geobacterales</taxon>
        <taxon>Geobacteraceae</taxon>
        <taxon>Trichlorobacter</taxon>
    </lineage>
</organism>